<evidence type="ECO:0008006" key="6">
    <source>
        <dbReference type="Google" id="ProtNLM"/>
    </source>
</evidence>
<evidence type="ECO:0000256" key="1">
    <source>
        <dbReference type="SAM" id="MobiDB-lite"/>
    </source>
</evidence>
<dbReference type="GeneID" id="54480723"/>
<organism evidence="4 5">
    <name type="scientific">Pseudovirgaria hyperparasitica</name>
    <dbReference type="NCBI Taxonomy" id="470096"/>
    <lineage>
        <taxon>Eukaryota</taxon>
        <taxon>Fungi</taxon>
        <taxon>Dikarya</taxon>
        <taxon>Ascomycota</taxon>
        <taxon>Pezizomycotina</taxon>
        <taxon>Dothideomycetes</taxon>
        <taxon>Dothideomycetes incertae sedis</taxon>
        <taxon>Acrospermales</taxon>
        <taxon>Acrospermaceae</taxon>
        <taxon>Pseudovirgaria</taxon>
    </lineage>
</organism>
<keyword evidence="5" id="KW-1185">Reference proteome</keyword>
<accession>A0A6A6WGI1</accession>
<feature type="signal peptide" evidence="3">
    <location>
        <begin position="1"/>
        <end position="19"/>
    </location>
</feature>
<protein>
    <recommendedName>
        <fullName evidence="6">Extracellular membrane protein CFEM domain-containing protein</fullName>
    </recommendedName>
</protein>
<feature type="compositionally biased region" description="Polar residues" evidence="1">
    <location>
        <begin position="335"/>
        <end position="347"/>
    </location>
</feature>
<evidence type="ECO:0000256" key="3">
    <source>
        <dbReference type="SAM" id="SignalP"/>
    </source>
</evidence>
<evidence type="ECO:0000313" key="4">
    <source>
        <dbReference type="EMBL" id="KAF2761918.1"/>
    </source>
</evidence>
<keyword evidence="2" id="KW-0472">Membrane</keyword>
<dbReference type="Proteomes" id="UP000799437">
    <property type="component" value="Unassembled WGS sequence"/>
</dbReference>
<keyword evidence="2" id="KW-0812">Transmembrane</keyword>
<feature type="compositionally biased region" description="Basic and acidic residues" evidence="1">
    <location>
        <begin position="351"/>
        <end position="365"/>
    </location>
</feature>
<sequence length="365" mass="40929">MRFGLTSLTLLSFSYEVLGLGFHYGNEFQREQSNEANNFHNLAQVRFAPRPANIHATLTTKHDPTNTVPLCRDDTSCHSQNLRSQRRVRPGSFPNDLAFATSATSSSTTVDAPTATPTPSSPNKCDTTMWGVNCWKSATGCKGRGSATPKPLRCLIENCMAQYTSRITIETFCQLESATESYMKGDNYSTALTVTTDHWGLSDRVFDERYKDKSLGPLLTCTDMDTRVECTEQPETKNCTGVEGFNHTDPAGWIYSNYSKACNNENDCWRTCRDAGKKFQIAAWAIWVAMLGAWAVAILAIGLHVCFGKKWKDDMTLKERLMRRWRGTPRHPTPAQETQQVATSEGRTTPHRREGSDPDRANRAW</sequence>
<dbReference type="EMBL" id="ML996566">
    <property type="protein sequence ID" value="KAF2761918.1"/>
    <property type="molecule type" value="Genomic_DNA"/>
</dbReference>
<feature type="region of interest" description="Disordered" evidence="1">
    <location>
        <begin position="323"/>
        <end position="365"/>
    </location>
</feature>
<name>A0A6A6WGI1_9PEZI</name>
<feature type="chain" id="PRO_5025514616" description="Extracellular membrane protein CFEM domain-containing protein" evidence="3">
    <location>
        <begin position="20"/>
        <end position="365"/>
    </location>
</feature>
<gene>
    <name evidence="4" type="ORF">EJ05DRAFT_189249</name>
</gene>
<keyword evidence="3" id="KW-0732">Signal</keyword>
<reference evidence="4" key="1">
    <citation type="journal article" date="2020" name="Stud. Mycol.">
        <title>101 Dothideomycetes genomes: a test case for predicting lifestyles and emergence of pathogens.</title>
        <authorList>
            <person name="Haridas S."/>
            <person name="Albert R."/>
            <person name="Binder M."/>
            <person name="Bloem J."/>
            <person name="Labutti K."/>
            <person name="Salamov A."/>
            <person name="Andreopoulos B."/>
            <person name="Baker S."/>
            <person name="Barry K."/>
            <person name="Bills G."/>
            <person name="Bluhm B."/>
            <person name="Cannon C."/>
            <person name="Castanera R."/>
            <person name="Culley D."/>
            <person name="Daum C."/>
            <person name="Ezra D."/>
            <person name="Gonzalez J."/>
            <person name="Henrissat B."/>
            <person name="Kuo A."/>
            <person name="Liang C."/>
            <person name="Lipzen A."/>
            <person name="Lutzoni F."/>
            <person name="Magnuson J."/>
            <person name="Mondo S."/>
            <person name="Nolan M."/>
            <person name="Ohm R."/>
            <person name="Pangilinan J."/>
            <person name="Park H.-J."/>
            <person name="Ramirez L."/>
            <person name="Alfaro M."/>
            <person name="Sun H."/>
            <person name="Tritt A."/>
            <person name="Yoshinaga Y."/>
            <person name="Zwiers L.-H."/>
            <person name="Turgeon B."/>
            <person name="Goodwin S."/>
            <person name="Spatafora J."/>
            <person name="Crous P."/>
            <person name="Grigoriev I."/>
        </authorList>
    </citation>
    <scope>NUCLEOTIDE SEQUENCE</scope>
    <source>
        <strain evidence="4">CBS 121739</strain>
    </source>
</reference>
<evidence type="ECO:0000313" key="5">
    <source>
        <dbReference type="Proteomes" id="UP000799437"/>
    </source>
</evidence>
<feature type="transmembrane region" description="Helical" evidence="2">
    <location>
        <begin position="281"/>
        <end position="307"/>
    </location>
</feature>
<proteinExistence type="predicted"/>
<dbReference type="AlphaFoldDB" id="A0A6A6WGI1"/>
<dbReference type="RefSeq" id="XP_033604369.1">
    <property type="nucleotide sequence ID" value="XM_033739669.1"/>
</dbReference>
<keyword evidence="2" id="KW-1133">Transmembrane helix</keyword>
<evidence type="ECO:0000256" key="2">
    <source>
        <dbReference type="SAM" id="Phobius"/>
    </source>
</evidence>